<dbReference type="InterPro" id="IPR036259">
    <property type="entry name" value="MFS_trans_sf"/>
</dbReference>
<protein>
    <recommendedName>
        <fullName evidence="2">Cyanobacterial TRADD-N associated 2 transmembrane domain-containing protein</fullName>
    </recommendedName>
</protein>
<organism evidence="3 4">
    <name type="scientific">Bacillus subtilis subsp. subtilis</name>
    <dbReference type="NCBI Taxonomy" id="135461"/>
    <lineage>
        <taxon>Bacteria</taxon>
        <taxon>Bacillati</taxon>
        <taxon>Bacillota</taxon>
        <taxon>Bacilli</taxon>
        <taxon>Bacillales</taxon>
        <taxon>Bacillaceae</taxon>
        <taxon>Bacillus</taxon>
    </lineage>
</organism>
<feature type="transmembrane region" description="Helical" evidence="1">
    <location>
        <begin position="60"/>
        <end position="81"/>
    </location>
</feature>
<reference evidence="3 4" key="1">
    <citation type="submission" date="2014-11" db="EMBL/GenBank/DDBJ databases">
        <title>Draft Genome Sequences of Nine Bacillus subtilis Strains that Form Spores with High Heat-Resistance.</title>
        <authorList>
            <person name="Krawcyk A.O."/>
            <person name="Berendsen E.M."/>
            <person name="de Jong A."/>
            <person name="Holsappel S."/>
            <person name="Eijlander R.T."/>
            <person name="Wells-Bennik M."/>
            <person name="Kuipers O.P."/>
        </authorList>
    </citation>
    <scope>NUCLEOTIDE SEQUENCE [LARGE SCALE GENOMIC DNA]</scope>
    <source>
        <strain evidence="3 4">B4067</strain>
    </source>
</reference>
<evidence type="ECO:0000259" key="2">
    <source>
        <dbReference type="Pfam" id="PF20712"/>
    </source>
</evidence>
<feature type="domain" description="Cyanobacterial TRADD-N associated 2 transmembrane" evidence="2">
    <location>
        <begin position="126"/>
        <end position="198"/>
    </location>
</feature>
<proteinExistence type="predicted"/>
<dbReference type="Pfam" id="PF20712">
    <property type="entry name" value="CyanoTRADDas_TM"/>
    <property type="match status" value="1"/>
</dbReference>
<feature type="transmembrane region" description="Helical" evidence="1">
    <location>
        <begin position="133"/>
        <end position="155"/>
    </location>
</feature>
<dbReference type="SUPFAM" id="SSF103473">
    <property type="entry name" value="MFS general substrate transporter"/>
    <property type="match status" value="1"/>
</dbReference>
<keyword evidence="1" id="KW-0812">Transmembrane</keyword>
<gene>
    <name evidence="3" type="ORF">B4067_2847</name>
</gene>
<dbReference type="EMBL" id="JSXS01000049">
    <property type="protein sequence ID" value="KIL31782.1"/>
    <property type="molecule type" value="Genomic_DNA"/>
</dbReference>
<evidence type="ECO:0000313" key="3">
    <source>
        <dbReference type="EMBL" id="KIL31782.1"/>
    </source>
</evidence>
<feature type="transmembrane region" description="Helical" evidence="1">
    <location>
        <begin position="167"/>
        <end position="188"/>
    </location>
</feature>
<feature type="transmembrane region" description="Helical" evidence="1">
    <location>
        <begin position="36"/>
        <end position="54"/>
    </location>
</feature>
<sequence>MDKFEKEIKNELKNNLTLSKVKLLQEKDNIKLFNRIYFIFGIAMALLAIVYIVLNRHDTFKLTFGTIGLIIGIVMTVYFSFPKHHREDLLITEIDNEISLLDSPESRSETLFRQHHFDLNGYYELNLKQNKTVFKIGIMCIILGFVMIGVTFALLASDIFKGVQTKMIVGAIGALGAILSNFIAAIYLKMHTNTIKTMTEFHNRYVNTNRLYFSNYLISNIKDNKKREDTLATLALNLSKPYSRFDDEESN</sequence>
<keyword evidence="1" id="KW-0472">Membrane</keyword>
<comment type="caution">
    <text evidence="3">The sequence shown here is derived from an EMBL/GenBank/DDBJ whole genome shotgun (WGS) entry which is preliminary data.</text>
</comment>
<keyword evidence="1" id="KW-1133">Transmembrane helix</keyword>
<dbReference type="AlphaFoldDB" id="A0ABD3ZUF2"/>
<dbReference type="RefSeq" id="WP_052470553.1">
    <property type="nucleotide sequence ID" value="NZ_JSXS01000049.1"/>
</dbReference>
<evidence type="ECO:0000313" key="4">
    <source>
        <dbReference type="Proteomes" id="UP000031970"/>
    </source>
</evidence>
<dbReference type="Proteomes" id="UP000031970">
    <property type="component" value="Unassembled WGS sequence"/>
</dbReference>
<accession>A0ABD3ZUF2</accession>
<evidence type="ECO:0000256" key="1">
    <source>
        <dbReference type="SAM" id="Phobius"/>
    </source>
</evidence>
<dbReference type="InterPro" id="IPR048567">
    <property type="entry name" value="CyanoTRADDas_TM"/>
</dbReference>
<name>A0ABD3ZUF2_BACIU</name>